<comment type="caution">
    <text evidence="1">The sequence shown here is derived from an EMBL/GenBank/DDBJ whole genome shotgun (WGS) entry which is preliminary data.</text>
</comment>
<evidence type="ECO:0008006" key="3">
    <source>
        <dbReference type="Google" id="ProtNLM"/>
    </source>
</evidence>
<name>A0A1F5F2F3_9BACT</name>
<dbReference type="EMBL" id="MFAF01000113">
    <property type="protein sequence ID" value="OGD73845.1"/>
    <property type="molecule type" value="Genomic_DNA"/>
</dbReference>
<proteinExistence type="predicted"/>
<dbReference type="AlphaFoldDB" id="A0A1F5F2F3"/>
<accession>A0A1F5F2F3</accession>
<evidence type="ECO:0000313" key="2">
    <source>
        <dbReference type="Proteomes" id="UP000177187"/>
    </source>
</evidence>
<protein>
    <recommendedName>
        <fullName evidence="3">ISXO2-like transposase domain-containing protein</fullName>
    </recommendedName>
</protein>
<reference evidence="1 2" key="1">
    <citation type="journal article" date="2016" name="Nat. Commun.">
        <title>Thousands of microbial genomes shed light on interconnected biogeochemical processes in an aquifer system.</title>
        <authorList>
            <person name="Anantharaman K."/>
            <person name="Brown C.T."/>
            <person name="Hug L.A."/>
            <person name="Sharon I."/>
            <person name="Castelle C.J."/>
            <person name="Probst A.J."/>
            <person name="Thomas B.C."/>
            <person name="Singh A."/>
            <person name="Wilkins M.J."/>
            <person name="Karaoz U."/>
            <person name="Brodie E.L."/>
            <person name="Williams K.H."/>
            <person name="Hubbard S.S."/>
            <person name="Banfield J.F."/>
        </authorList>
    </citation>
    <scope>NUCLEOTIDE SEQUENCE [LARGE SCALE GENOMIC DNA]</scope>
</reference>
<gene>
    <name evidence="1" type="ORF">A2Y64_09280</name>
</gene>
<sequence length="102" mass="11895">MEGRSLLLKKLKSEPVSLSIARWTPKDGPEDGYVNEVCQIGAQGQIELLSNFWCYLRENLVGRGGIRYNRLPLYLAEYAWKFNHRKLSRDRKLDRLVSLLRS</sequence>
<dbReference type="Proteomes" id="UP000177187">
    <property type="component" value="Unassembled WGS sequence"/>
</dbReference>
<evidence type="ECO:0000313" key="1">
    <source>
        <dbReference type="EMBL" id="OGD73845.1"/>
    </source>
</evidence>
<organism evidence="1 2">
    <name type="scientific">Candidatus Coatesbacteria bacterium RBG_13_66_14</name>
    <dbReference type="NCBI Taxonomy" id="1817816"/>
    <lineage>
        <taxon>Bacteria</taxon>
        <taxon>Candidatus Coatesiibacteriota</taxon>
    </lineage>
</organism>